<evidence type="ECO:0000259" key="1">
    <source>
        <dbReference type="Pfam" id="PF12937"/>
    </source>
</evidence>
<dbReference type="RefSeq" id="XP_040762994.1">
    <property type="nucleotide sequence ID" value="XM_040903242.1"/>
</dbReference>
<proteinExistence type="predicted"/>
<evidence type="ECO:0000313" key="2">
    <source>
        <dbReference type="EMBL" id="KZT05254.1"/>
    </source>
</evidence>
<dbReference type="InterPro" id="IPR001810">
    <property type="entry name" value="F-box_dom"/>
</dbReference>
<dbReference type="InterPro" id="IPR036047">
    <property type="entry name" value="F-box-like_dom_sf"/>
</dbReference>
<feature type="non-terminal residue" evidence="2">
    <location>
        <position position="1"/>
    </location>
</feature>
<dbReference type="Proteomes" id="UP000076871">
    <property type="component" value="Unassembled WGS sequence"/>
</dbReference>
<keyword evidence="3" id="KW-1185">Reference proteome</keyword>
<dbReference type="InParanoid" id="A0A165DN79"/>
<dbReference type="OrthoDB" id="2977329at2759"/>
<sequence>VFPPEIADRIMGYLHDEKATLKACSLTCRSWHLTALYHLYHTMHFHAQTYTRRFANLLTCSPHVGKFVR</sequence>
<dbReference type="Pfam" id="PF12937">
    <property type="entry name" value="F-box-like"/>
    <property type="match status" value="1"/>
</dbReference>
<dbReference type="Gene3D" id="1.20.1280.50">
    <property type="match status" value="1"/>
</dbReference>
<reference evidence="2 3" key="1">
    <citation type="journal article" date="2016" name="Mol. Biol. Evol.">
        <title>Comparative Genomics of Early-Diverging Mushroom-Forming Fungi Provides Insights into the Origins of Lignocellulose Decay Capabilities.</title>
        <authorList>
            <person name="Nagy L.G."/>
            <person name="Riley R."/>
            <person name="Tritt A."/>
            <person name="Adam C."/>
            <person name="Daum C."/>
            <person name="Floudas D."/>
            <person name="Sun H."/>
            <person name="Yadav J.S."/>
            <person name="Pangilinan J."/>
            <person name="Larsson K.H."/>
            <person name="Matsuura K."/>
            <person name="Barry K."/>
            <person name="Labutti K."/>
            <person name="Kuo R."/>
            <person name="Ohm R.A."/>
            <person name="Bhattacharya S.S."/>
            <person name="Shirouzu T."/>
            <person name="Yoshinaga Y."/>
            <person name="Martin F.M."/>
            <person name="Grigoriev I.V."/>
            <person name="Hibbett D.S."/>
        </authorList>
    </citation>
    <scope>NUCLEOTIDE SEQUENCE [LARGE SCALE GENOMIC DNA]</scope>
    <source>
        <strain evidence="2 3">93-53</strain>
    </source>
</reference>
<dbReference type="SUPFAM" id="SSF81383">
    <property type="entry name" value="F-box domain"/>
    <property type="match status" value="1"/>
</dbReference>
<name>A0A165DN79_9APHY</name>
<dbReference type="AlphaFoldDB" id="A0A165DN79"/>
<evidence type="ECO:0000313" key="3">
    <source>
        <dbReference type="Proteomes" id="UP000076871"/>
    </source>
</evidence>
<dbReference type="GeneID" id="63820273"/>
<accession>A0A165DN79</accession>
<feature type="domain" description="F-box" evidence="1">
    <location>
        <begin position="3"/>
        <end position="45"/>
    </location>
</feature>
<gene>
    <name evidence="2" type="ORF">LAESUDRAFT_618324</name>
</gene>
<dbReference type="EMBL" id="KV427631">
    <property type="protein sequence ID" value="KZT05254.1"/>
    <property type="molecule type" value="Genomic_DNA"/>
</dbReference>
<feature type="non-terminal residue" evidence="2">
    <location>
        <position position="69"/>
    </location>
</feature>
<organism evidence="2 3">
    <name type="scientific">Laetiporus sulphureus 93-53</name>
    <dbReference type="NCBI Taxonomy" id="1314785"/>
    <lineage>
        <taxon>Eukaryota</taxon>
        <taxon>Fungi</taxon>
        <taxon>Dikarya</taxon>
        <taxon>Basidiomycota</taxon>
        <taxon>Agaricomycotina</taxon>
        <taxon>Agaricomycetes</taxon>
        <taxon>Polyporales</taxon>
        <taxon>Laetiporus</taxon>
    </lineage>
</organism>
<protein>
    <recommendedName>
        <fullName evidence="1">F-box domain-containing protein</fullName>
    </recommendedName>
</protein>